<sequence length="300" mass="32155">MLLSAAVAVCGCSTTPDSNALIALQLESQANTPDGCVACGCRLNDQVEPGNEKHWWLVFGLVQAAEGQPSPTLLPASYCGHGSFRAAQADLEQIVGTPHTVADLAIAARKSPGGRVNLEVRMERRRFSGFDSEGQAQYDRATRNRSYHFEKQAEWVLPLLITGEQDTDRLGVHEVLVRMEAVLVGAGAPSSFGSLRVQSDTAGAEVMLNGDFVGRTAEDPPLLLANVPAGEVEVSVRDFSGRTAKSRVTVTEGDIAEDRLDVLNLASTAPAPTGLLALDRNLQGYLEYWRARDGALLVEI</sequence>
<feature type="non-terminal residue" evidence="2">
    <location>
        <position position="300"/>
    </location>
</feature>
<accession>A0A8J6XZ58</accession>
<evidence type="ECO:0000259" key="1">
    <source>
        <dbReference type="Pfam" id="PF08308"/>
    </source>
</evidence>
<feature type="domain" description="PEGA" evidence="1">
    <location>
        <begin position="192"/>
        <end position="253"/>
    </location>
</feature>
<reference evidence="2 3" key="1">
    <citation type="submission" date="2020-08" db="EMBL/GenBank/DDBJ databases">
        <title>Acidobacteriota in marine sediments use diverse sulfur dissimilation pathways.</title>
        <authorList>
            <person name="Wasmund K."/>
        </authorList>
    </citation>
    <scope>NUCLEOTIDE SEQUENCE [LARGE SCALE GENOMIC DNA]</scope>
    <source>
        <strain evidence="2">MAG AM4</strain>
    </source>
</reference>
<evidence type="ECO:0000313" key="3">
    <source>
        <dbReference type="Proteomes" id="UP000648239"/>
    </source>
</evidence>
<dbReference type="InterPro" id="IPR013229">
    <property type="entry name" value="PEGA"/>
</dbReference>
<dbReference type="Pfam" id="PF08308">
    <property type="entry name" value="PEGA"/>
    <property type="match status" value="1"/>
</dbReference>
<protein>
    <submittedName>
        <fullName evidence="2">PEGA domain-containing protein</fullName>
    </submittedName>
</protein>
<dbReference type="AlphaFoldDB" id="A0A8J6XZ58"/>
<evidence type="ECO:0000313" key="2">
    <source>
        <dbReference type="EMBL" id="MBD3869636.1"/>
    </source>
</evidence>
<proteinExistence type="predicted"/>
<comment type="caution">
    <text evidence="2">The sequence shown here is derived from an EMBL/GenBank/DDBJ whole genome shotgun (WGS) entry which is preliminary data.</text>
</comment>
<name>A0A8J6XZ58_9BACT</name>
<organism evidence="2 3">
    <name type="scientific">Candidatus Polarisedimenticola svalbardensis</name>
    <dbReference type="NCBI Taxonomy" id="2886004"/>
    <lineage>
        <taxon>Bacteria</taxon>
        <taxon>Pseudomonadati</taxon>
        <taxon>Acidobacteriota</taxon>
        <taxon>Candidatus Polarisedimenticolia</taxon>
        <taxon>Candidatus Polarisedimenticolales</taxon>
        <taxon>Candidatus Polarisedimenticolaceae</taxon>
        <taxon>Candidatus Polarisedimenticola</taxon>
    </lineage>
</organism>
<dbReference type="EMBL" id="JACXWD010000139">
    <property type="protein sequence ID" value="MBD3869636.1"/>
    <property type="molecule type" value="Genomic_DNA"/>
</dbReference>
<gene>
    <name evidence="2" type="ORF">IFK94_16060</name>
</gene>
<dbReference type="Proteomes" id="UP000648239">
    <property type="component" value="Unassembled WGS sequence"/>
</dbReference>